<name>A0A813QFX1_9BILA</name>
<dbReference type="AlphaFoldDB" id="A0A813QFX1"/>
<accession>A0A813QFX1</accession>
<organism evidence="2 3">
    <name type="scientific">Rotaria sordida</name>
    <dbReference type="NCBI Taxonomy" id="392033"/>
    <lineage>
        <taxon>Eukaryota</taxon>
        <taxon>Metazoa</taxon>
        <taxon>Spiralia</taxon>
        <taxon>Gnathifera</taxon>
        <taxon>Rotifera</taxon>
        <taxon>Eurotatoria</taxon>
        <taxon>Bdelloidea</taxon>
        <taxon>Philodinida</taxon>
        <taxon>Philodinidae</taxon>
        <taxon>Rotaria</taxon>
    </lineage>
</organism>
<keyword evidence="3" id="KW-1185">Reference proteome</keyword>
<reference evidence="2" key="1">
    <citation type="submission" date="2021-02" db="EMBL/GenBank/DDBJ databases">
        <authorList>
            <person name="Nowell W R."/>
        </authorList>
    </citation>
    <scope>NUCLEOTIDE SEQUENCE</scope>
</reference>
<proteinExistence type="predicted"/>
<sequence length="324" mass="37648">MGSGSSRSKVQKFDKSIQMPSIIDIEPSPKPSLLQSSSKLHNPPFSRVLTETIRPRVSISENRFELNDNIEEYSAIWDDDTKLSSIFQQSIKSNLNKFNYHQKESFNNKGNKKTSARFDSIHVESTVDTQLHSCINLSSSEQIDELMNNLNQIHTQLDEKIKYRTEKISNETESLLSYIRNETQQEQQHLLEYAKQQEIQQDENYQKLLQEYISKLNEMKTKELIDLQDQLEIYREHIIERSQSKIIKVNEQANIIKTKIVQEEQHYAAEKLDSIMSQIYKISTDEKLQHLGSEIITKTNVITKAKFGTKPPGQVCAFDFDQSK</sequence>
<gene>
    <name evidence="2" type="ORF">JXQ802_LOCUS2485</name>
</gene>
<dbReference type="EMBL" id="CAJNOL010000030">
    <property type="protein sequence ID" value="CAF0766488.1"/>
    <property type="molecule type" value="Genomic_DNA"/>
</dbReference>
<evidence type="ECO:0000313" key="2">
    <source>
        <dbReference type="EMBL" id="CAF0766488.1"/>
    </source>
</evidence>
<protein>
    <submittedName>
        <fullName evidence="2">Uncharacterized protein</fullName>
    </submittedName>
</protein>
<feature type="region of interest" description="Disordered" evidence="1">
    <location>
        <begin position="1"/>
        <end position="38"/>
    </location>
</feature>
<evidence type="ECO:0000256" key="1">
    <source>
        <dbReference type="SAM" id="MobiDB-lite"/>
    </source>
</evidence>
<evidence type="ECO:0000313" key="3">
    <source>
        <dbReference type="Proteomes" id="UP000663870"/>
    </source>
</evidence>
<dbReference type="Proteomes" id="UP000663870">
    <property type="component" value="Unassembled WGS sequence"/>
</dbReference>
<comment type="caution">
    <text evidence="2">The sequence shown here is derived from an EMBL/GenBank/DDBJ whole genome shotgun (WGS) entry which is preliminary data.</text>
</comment>